<proteinExistence type="predicted"/>
<keyword evidence="2" id="KW-1185">Reference proteome</keyword>
<dbReference type="EMBL" id="CM042011">
    <property type="protein sequence ID" value="KAI3766025.1"/>
    <property type="molecule type" value="Genomic_DNA"/>
</dbReference>
<name>A0ACB9F542_CICIN</name>
<reference evidence="1 2" key="2">
    <citation type="journal article" date="2022" name="Mol. Ecol. Resour.">
        <title>The genomes of chicory, endive, great burdock and yacon provide insights into Asteraceae paleo-polyploidization history and plant inulin production.</title>
        <authorList>
            <person name="Fan W."/>
            <person name="Wang S."/>
            <person name="Wang H."/>
            <person name="Wang A."/>
            <person name="Jiang F."/>
            <person name="Liu H."/>
            <person name="Zhao H."/>
            <person name="Xu D."/>
            <person name="Zhang Y."/>
        </authorList>
    </citation>
    <scope>NUCLEOTIDE SEQUENCE [LARGE SCALE GENOMIC DNA]</scope>
    <source>
        <strain evidence="2">cv. Punajuju</strain>
        <tissue evidence="1">Leaves</tissue>
    </source>
</reference>
<protein>
    <submittedName>
        <fullName evidence="1">Uncharacterized protein</fullName>
    </submittedName>
</protein>
<evidence type="ECO:0000313" key="1">
    <source>
        <dbReference type="EMBL" id="KAI3766025.1"/>
    </source>
</evidence>
<reference evidence="2" key="1">
    <citation type="journal article" date="2022" name="Mol. Ecol. Resour.">
        <title>The genomes of chicory, endive, great burdock and yacon provide insights into Asteraceae palaeo-polyploidization history and plant inulin production.</title>
        <authorList>
            <person name="Fan W."/>
            <person name="Wang S."/>
            <person name="Wang H."/>
            <person name="Wang A."/>
            <person name="Jiang F."/>
            <person name="Liu H."/>
            <person name="Zhao H."/>
            <person name="Xu D."/>
            <person name="Zhang Y."/>
        </authorList>
    </citation>
    <scope>NUCLEOTIDE SEQUENCE [LARGE SCALE GENOMIC DNA]</scope>
    <source>
        <strain evidence="2">cv. Punajuju</strain>
    </source>
</reference>
<evidence type="ECO:0000313" key="2">
    <source>
        <dbReference type="Proteomes" id="UP001055811"/>
    </source>
</evidence>
<organism evidence="1 2">
    <name type="scientific">Cichorium intybus</name>
    <name type="common">Chicory</name>
    <dbReference type="NCBI Taxonomy" id="13427"/>
    <lineage>
        <taxon>Eukaryota</taxon>
        <taxon>Viridiplantae</taxon>
        <taxon>Streptophyta</taxon>
        <taxon>Embryophyta</taxon>
        <taxon>Tracheophyta</taxon>
        <taxon>Spermatophyta</taxon>
        <taxon>Magnoliopsida</taxon>
        <taxon>eudicotyledons</taxon>
        <taxon>Gunneridae</taxon>
        <taxon>Pentapetalae</taxon>
        <taxon>asterids</taxon>
        <taxon>campanulids</taxon>
        <taxon>Asterales</taxon>
        <taxon>Asteraceae</taxon>
        <taxon>Cichorioideae</taxon>
        <taxon>Cichorieae</taxon>
        <taxon>Cichoriinae</taxon>
        <taxon>Cichorium</taxon>
    </lineage>
</organism>
<comment type="caution">
    <text evidence="1">The sequence shown here is derived from an EMBL/GenBank/DDBJ whole genome shotgun (WGS) entry which is preliminary data.</text>
</comment>
<accession>A0ACB9F542</accession>
<sequence>MRGIWDGVGIDFNRDSVERTMVIGIGLFGDSVERTIAVPCSCLSIAYLSHAFSSISLESNLSSLEWRHRMERPVRGTLSRVHAILSPPPASFSTSSTQTLSPIRNHLFFIFTPLSTHIHTDTATMDLINGLLNLVAPPFTFFTLLLFLPPWMFFKFCLGLIHSVFSENVSGKVILITGASSGIGEHLAYEYASRGACLALCARREGRLQEVADRCRQIGSPDVIVIRADVSHAHDCKRIVDQTVNHFNRLDHLVNNAGISQVCMLEEADDITNLRPVMDINFWGSVYTTKFAAPHLRNSGGRIIVLSSSASWVPLPRMSVYNASKAALAQFYDTMRVEFGSDVKITVVTPGFIESELTQGKFLSHEGKLVVDYDARDVQVNVSPVMKVERCARSIVKGALRGERYVTEPGWMKMSYVWKVLWPEAVEMINRLMCITTVGGESRHDTFGKKVMDIAGGQNILYPQSIQSSEMKAD</sequence>
<gene>
    <name evidence="1" type="ORF">L2E82_16073</name>
</gene>
<dbReference type="Proteomes" id="UP001055811">
    <property type="component" value="Linkage Group LG03"/>
</dbReference>